<organism evidence="3 4">
    <name type="scientific">Colletotrichum gloeosporioides</name>
    <name type="common">Anthracnose fungus</name>
    <name type="synonym">Glomerella cingulata</name>
    <dbReference type="NCBI Taxonomy" id="474922"/>
    <lineage>
        <taxon>Eukaryota</taxon>
        <taxon>Fungi</taxon>
        <taxon>Dikarya</taxon>
        <taxon>Ascomycota</taxon>
        <taxon>Pezizomycotina</taxon>
        <taxon>Sordariomycetes</taxon>
        <taxon>Hypocreomycetidae</taxon>
        <taxon>Glomerellales</taxon>
        <taxon>Glomerellaceae</taxon>
        <taxon>Colletotrichum</taxon>
        <taxon>Colletotrichum gloeosporioides species complex</taxon>
    </lineage>
</organism>
<evidence type="ECO:0000313" key="4">
    <source>
        <dbReference type="Proteomes" id="UP000613401"/>
    </source>
</evidence>
<feature type="compositionally biased region" description="Low complexity" evidence="1">
    <location>
        <begin position="298"/>
        <end position="315"/>
    </location>
</feature>
<feature type="compositionally biased region" description="Acidic residues" evidence="1">
    <location>
        <begin position="417"/>
        <end position="433"/>
    </location>
</feature>
<dbReference type="EMBL" id="WVTB01000113">
    <property type="protein sequence ID" value="KAF3797565.1"/>
    <property type="molecule type" value="Genomic_DNA"/>
</dbReference>
<feature type="compositionally biased region" description="Polar residues" evidence="1">
    <location>
        <begin position="111"/>
        <end position="128"/>
    </location>
</feature>
<feature type="region of interest" description="Disordered" evidence="1">
    <location>
        <begin position="43"/>
        <end position="502"/>
    </location>
</feature>
<feature type="compositionally biased region" description="Pro residues" evidence="1">
    <location>
        <begin position="189"/>
        <end position="206"/>
    </location>
</feature>
<feature type="compositionally biased region" description="Basic and acidic residues" evidence="1">
    <location>
        <begin position="481"/>
        <end position="502"/>
    </location>
</feature>
<gene>
    <name evidence="3" type="ORF">GCG54_00008558</name>
</gene>
<feature type="compositionally biased region" description="Acidic residues" evidence="1">
    <location>
        <begin position="445"/>
        <end position="480"/>
    </location>
</feature>
<keyword evidence="2" id="KW-0472">Membrane</keyword>
<dbReference type="RefSeq" id="XP_045256729.1">
    <property type="nucleotide sequence ID" value="XM_045408522.1"/>
</dbReference>
<dbReference type="AlphaFoldDB" id="A0A8H4C526"/>
<feature type="compositionally biased region" description="Low complexity" evidence="1">
    <location>
        <begin position="167"/>
        <end position="188"/>
    </location>
</feature>
<proteinExistence type="predicted"/>
<feature type="compositionally biased region" description="Polar residues" evidence="1">
    <location>
        <begin position="357"/>
        <end position="368"/>
    </location>
</feature>
<feature type="transmembrane region" description="Helical" evidence="2">
    <location>
        <begin position="12"/>
        <end position="34"/>
    </location>
</feature>
<name>A0A8H4C526_COLGL</name>
<feature type="compositionally biased region" description="Pro residues" evidence="1">
    <location>
        <begin position="96"/>
        <end position="106"/>
    </location>
</feature>
<keyword evidence="4" id="KW-1185">Reference proteome</keyword>
<reference evidence="3" key="2">
    <citation type="submission" date="2020-03" db="EMBL/GenBank/DDBJ databases">
        <authorList>
            <person name="Fu F.-F."/>
            <person name="Chen J."/>
        </authorList>
    </citation>
    <scope>NUCLEOTIDE SEQUENCE</scope>
    <source>
        <strain evidence="3">Lc1</strain>
    </source>
</reference>
<keyword evidence="2" id="KW-0812">Transmembrane</keyword>
<feature type="compositionally biased region" description="Pro residues" evidence="1">
    <location>
        <begin position="129"/>
        <end position="138"/>
    </location>
</feature>
<evidence type="ECO:0000256" key="2">
    <source>
        <dbReference type="SAM" id="Phobius"/>
    </source>
</evidence>
<accession>A0A8H4C526</accession>
<feature type="compositionally biased region" description="Basic and acidic residues" evidence="1">
    <location>
        <begin position="274"/>
        <end position="283"/>
    </location>
</feature>
<dbReference type="GeneID" id="69015699"/>
<comment type="caution">
    <text evidence="3">The sequence shown here is derived from an EMBL/GenBank/DDBJ whole genome shotgun (WGS) entry which is preliminary data.</text>
</comment>
<evidence type="ECO:0000256" key="1">
    <source>
        <dbReference type="SAM" id="MobiDB-lite"/>
    </source>
</evidence>
<feature type="compositionally biased region" description="Basic and acidic residues" evidence="1">
    <location>
        <begin position="434"/>
        <end position="444"/>
    </location>
</feature>
<reference evidence="3" key="1">
    <citation type="journal article" date="2020" name="Phytopathology">
        <title>Genome sequence and comparative analysis of Colletotrichum gloeosporioides isolated from Liriodendron leaves.</title>
        <authorList>
            <person name="Fu F.F."/>
            <person name="Hao Z."/>
            <person name="Wang P."/>
            <person name="Lu Y."/>
            <person name="Xue L.J."/>
            <person name="Wei G."/>
            <person name="Tian Y."/>
            <person name="Baishi H."/>
            <person name="Xu H."/>
            <person name="Shi J."/>
            <person name="Cheng T."/>
            <person name="Wang G."/>
            <person name="Yi Y."/>
            <person name="Chen J."/>
        </authorList>
    </citation>
    <scope>NUCLEOTIDE SEQUENCE</scope>
    <source>
        <strain evidence="3">Lc1</strain>
    </source>
</reference>
<sequence length="502" mass="55735">MAPSSALERYIWPAFYCGCAGAGFIIIPLLWWHMSAQYGRNEQNNNWDPDTGESSGGPRVDPQSQGPDTWMEYLFGKKENPPPLPPRRPQPGTAPEGPPRPDPADVPTPEQRQSQPSGVPPDSSTRSHQPPPLPPSPTLPLHIPRNLSTYPCLDVARHIPLPPSRNLSPISERSSTPSTPSPILSPKQPSTPPPPVSTLYPEPPWAPHQQDRIGLSRIPPQSPTPERPPRPNSADIPNAGQLQSGLTSGSFTCLRQEAPKSSSPELPPHVPGDWVRDEVRETHQPTPRPPSRALSTIPEHPSTPTHPYHSPSRSPELPPLPQHQRQDPPTHIPPRTPNVAGENSDSPNRPGTPPPSHTSWQQNSSSPGSPTPGARRANQQRDRERRRRVGGQSRRWNPYPHRIDSIHPNDQNAAYWSEEDYSEDEPEEVDDEDKPGGDDARDEPNGDDDDDEPMADDPEDEPVTDSPEEEPREAQADQDEAFQRRPSDARNDPPEMQRTRFR</sequence>
<evidence type="ECO:0000313" key="3">
    <source>
        <dbReference type="EMBL" id="KAF3797565.1"/>
    </source>
</evidence>
<feature type="compositionally biased region" description="Polar residues" evidence="1">
    <location>
        <begin position="240"/>
        <end position="264"/>
    </location>
</feature>
<keyword evidence="2" id="KW-1133">Transmembrane helix</keyword>
<protein>
    <submittedName>
        <fullName evidence="3">Uncharacterized protein</fullName>
    </submittedName>
</protein>
<dbReference type="Proteomes" id="UP000613401">
    <property type="component" value="Unassembled WGS sequence"/>
</dbReference>